<dbReference type="WBParaSite" id="PS1159_v2.g19313.t1">
    <property type="protein sequence ID" value="PS1159_v2.g19313.t1"/>
    <property type="gene ID" value="PS1159_v2.g19313"/>
</dbReference>
<accession>A0AC35FNA7</accession>
<name>A0AC35FNA7_9BILA</name>
<protein>
    <submittedName>
        <fullName evidence="2">Uncharacterized protein</fullName>
    </submittedName>
</protein>
<organism evidence="1 2">
    <name type="scientific">Panagrolaimus sp. PS1159</name>
    <dbReference type="NCBI Taxonomy" id="55785"/>
    <lineage>
        <taxon>Eukaryota</taxon>
        <taxon>Metazoa</taxon>
        <taxon>Ecdysozoa</taxon>
        <taxon>Nematoda</taxon>
        <taxon>Chromadorea</taxon>
        <taxon>Rhabditida</taxon>
        <taxon>Tylenchina</taxon>
        <taxon>Panagrolaimomorpha</taxon>
        <taxon>Panagrolaimoidea</taxon>
        <taxon>Panagrolaimidae</taxon>
        <taxon>Panagrolaimus</taxon>
    </lineage>
</organism>
<evidence type="ECO:0000313" key="1">
    <source>
        <dbReference type="Proteomes" id="UP000887580"/>
    </source>
</evidence>
<reference evidence="2" key="1">
    <citation type="submission" date="2022-11" db="UniProtKB">
        <authorList>
            <consortium name="WormBaseParasite"/>
        </authorList>
    </citation>
    <scope>IDENTIFICATION</scope>
</reference>
<evidence type="ECO:0000313" key="2">
    <source>
        <dbReference type="WBParaSite" id="PS1159_v2.g19313.t1"/>
    </source>
</evidence>
<dbReference type="Proteomes" id="UP000887580">
    <property type="component" value="Unplaced"/>
</dbReference>
<proteinExistence type="predicted"/>
<sequence length="364" mass="42053">MSTKNKYKYSFFEQNFTTSQNQYYNLNLNQSKCPILVPVQSYNKPKNNDKYCVFDNYKEKEKLQLWNKSFKASTFTTFNEDNTDLKKRWKKESSDTNKSTLSLRITAYENSIEASASNLFDDENIKGLRKEKYGLIKTSKQSFSDSLRFRNPFEFPRQQSGDHSVDHFDEYVKGATVLNPQIVIKVDGDHLRMGSNSTNTTFENLIVEFDAGNDNIEKIPTNPPQKLSDEIDPDCCISVTAGWITIGVFMFLSILIILACLYCMHYFRKKEKQKCNAAVKEYNENYQKTSKMPNFNSHFMPPPPAVMTPQAKMDQLMKNMENTPHPITTDEQSIAGVLNYLAENPVQHDIIYRPGREDVVLSQK</sequence>